<name>G3JQJ0_CORMM</name>
<dbReference type="EMBL" id="JH126404">
    <property type="protein sequence ID" value="EGX89494.1"/>
    <property type="molecule type" value="Genomic_DNA"/>
</dbReference>
<dbReference type="GeneID" id="18169756"/>
<dbReference type="OMA" id="PYCIWIP"/>
<protein>
    <submittedName>
        <fullName evidence="1">Uncharacterized protein</fullName>
    </submittedName>
</protein>
<dbReference type="AlphaFoldDB" id="G3JQJ0"/>
<proteinExistence type="predicted"/>
<evidence type="ECO:0000313" key="1">
    <source>
        <dbReference type="EMBL" id="EGX89494.1"/>
    </source>
</evidence>
<sequence>MSTVEEVRLLALRGQELPTADRVKLGYAKQAIIHGIRHHLAFAQSLEVVAVCQQPSYPAFTRARHARLIMSNIVPDMGDDDAVFPYCIWHPEVAAEDTYREVARRYPGLKYHVSRACAVAGYLTLYKELHVLPEVAVAEEAQASERGGEIFQHIMAQPMRYAVMNDYENKLYEPPRPGACLNADTAIASVLQFRRMDPDDRLQAWPSYWDIEEDGYIGEEEEVGHGSERHFGTVTAREIELLENPLPVDLPVVNKDVLILMAAYEGNLDRYARLQRPSVLRGEEGCIARGIYHNTSFAKWCATQNLNPAASNARRTMVNDLSWLTPSIAEEDLPYMIWYPLRPDFKTLFEIVRREPRMWVAVAHACIACNYARLFDLLLSRITPTRELFWESGYASNPHFKEMLAPLQEQGKLKEGKGGAVAEEDKEPTETLVSGWLFVDSIWEKHHRKLYAGHRANAASLELYMMVPEKIRTEAAASETLNYALYEFDDGIDRKWDESIFHKQLKIED</sequence>
<dbReference type="HOGENOM" id="CLU_027146_1_0_1"/>
<gene>
    <name evidence="1" type="ORF">CCM_07746</name>
</gene>
<keyword evidence="2" id="KW-1185">Reference proteome</keyword>
<dbReference type="VEuPathDB" id="FungiDB:CCM_07746"/>
<dbReference type="KEGG" id="cmt:CCM_07746"/>
<dbReference type="InParanoid" id="G3JQJ0"/>
<accession>G3JQJ0</accession>
<reference evidence="1 2" key="1">
    <citation type="journal article" date="2011" name="Genome Biol.">
        <title>Genome sequence of the insect pathogenic fungus Cordyceps militaris, a valued traditional Chinese medicine.</title>
        <authorList>
            <person name="Zheng P."/>
            <person name="Xia Y."/>
            <person name="Xiao G."/>
            <person name="Xiong C."/>
            <person name="Hu X."/>
            <person name="Zhang S."/>
            <person name="Zheng H."/>
            <person name="Huang Y."/>
            <person name="Zhou Y."/>
            <person name="Wang S."/>
            <person name="Zhao G.P."/>
            <person name="Liu X."/>
            <person name="St Leger R.J."/>
            <person name="Wang C."/>
        </authorList>
    </citation>
    <scope>NUCLEOTIDE SEQUENCE [LARGE SCALE GENOMIC DNA]</scope>
    <source>
        <strain evidence="1 2">CM01</strain>
    </source>
</reference>
<dbReference type="RefSeq" id="XP_006672949.1">
    <property type="nucleotide sequence ID" value="XM_006672886.1"/>
</dbReference>
<evidence type="ECO:0000313" key="2">
    <source>
        <dbReference type="Proteomes" id="UP000001610"/>
    </source>
</evidence>
<dbReference type="OrthoDB" id="4360026at2759"/>
<dbReference type="Proteomes" id="UP000001610">
    <property type="component" value="Unassembled WGS sequence"/>
</dbReference>
<dbReference type="eggNOG" id="ENOG502SIC9">
    <property type="taxonomic scope" value="Eukaryota"/>
</dbReference>
<organism evidence="1 2">
    <name type="scientific">Cordyceps militaris (strain CM01)</name>
    <name type="common">Caterpillar fungus</name>
    <dbReference type="NCBI Taxonomy" id="983644"/>
    <lineage>
        <taxon>Eukaryota</taxon>
        <taxon>Fungi</taxon>
        <taxon>Dikarya</taxon>
        <taxon>Ascomycota</taxon>
        <taxon>Pezizomycotina</taxon>
        <taxon>Sordariomycetes</taxon>
        <taxon>Hypocreomycetidae</taxon>
        <taxon>Hypocreales</taxon>
        <taxon>Cordycipitaceae</taxon>
        <taxon>Cordyceps</taxon>
    </lineage>
</organism>